<comment type="caution">
    <text evidence="1">The sequence shown here is derived from an EMBL/GenBank/DDBJ whole genome shotgun (WGS) entry which is preliminary data.</text>
</comment>
<dbReference type="RefSeq" id="WP_034023893.1">
    <property type="nucleotide sequence ID" value="NZ_JBFUNT010000015.1"/>
</dbReference>
<sequence length="224" mass="25458">MSETEAAPGWLNEKDRGEWQWAASYLSSRCSPSLQGKISFLADSGFSHLVRSIHALESEAEGVKLIERLRNAIRQRRYRLAKGGRKTCSFTLPLETKTTLKSLAKGHKTTETALIQRLIEVAAQAAAEQKEVMRRDAQMGKVTRNARKLTQELDKVRIDETRKQLHHCMKQLARWETFLKEELPELSYEDEAAATALAERRMRVVQEAIDASVAKHEMLSPRSV</sequence>
<name>A0A7X3F4Q1_9PSED</name>
<evidence type="ECO:0000313" key="2">
    <source>
        <dbReference type="Proteomes" id="UP000440965"/>
    </source>
</evidence>
<dbReference type="EMBL" id="WEIK01000015">
    <property type="protein sequence ID" value="MVF51032.1"/>
    <property type="molecule type" value="Genomic_DNA"/>
</dbReference>
<evidence type="ECO:0000313" key="1">
    <source>
        <dbReference type="EMBL" id="MVF51032.1"/>
    </source>
</evidence>
<proteinExistence type="predicted"/>
<reference evidence="1 2" key="1">
    <citation type="submission" date="2019-10" db="EMBL/GenBank/DDBJ databases">
        <title>XDR Pseudomonas monteilii producing IMP-16 from LCR.</title>
        <authorList>
            <person name="Ballaben A."/>
            <person name="Doi Y."/>
        </authorList>
    </citation>
    <scope>NUCLEOTIDE SEQUENCE [LARGE SCALE GENOMIC DNA]</scope>
    <source>
        <strain evidence="1 2">597/14</strain>
    </source>
</reference>
<gene>
    <name evidence="1" type="ORF">F9Z43_17295</name>
</gene>
<dbReference type="Proteomes" id="UP000440965">
    <property type="component" value="Unassembled WGS sequence"/>
</dbReference>
<dbReference type="AlphaFoldDB" id="A0A7X3F4Q1"/>
<accession>A0A7X3F4Q1</accession>
<protein>
    <submittedName>
        <fullName evidence="1">Uncharacterized protein</fullName>
    </submittedName>
</protein>
<organism evidence="1 2">
    <name type="scientific">Pseudomonas monteilii</name>
    <dbReference type="NCBI Taxonomy" id="76759"/>
    <lineage>
        <taxon>Bacteria</taxon>
        <taxon>Pseudomonadati</taxon>
        <taxon>Pseudomonadota</taxon>
        <taxon>Gammaproteobacteria</taxon>
        <taxon>Pseudomonadales</taxon>
        <taxon>Pseudomonadaceae</taxon>
        <taxon>Pseudomonas</taxon>
    </lineage>
</organism>